<protein>
    <submittedName>
        <fullName evidence="1">Uncharacterized protein</fullName>
    </submittedName>
</protein>
<gene>
    <name evidence="1" type="ORF">PHYBOEH_012048</name>
</gene>
<dbReference type="OrthoDB" id="159208at2759"/>
<keyword evidence="2" id="KW-1185">Reference proteome</keyword>
<dbReference type="Proteomes" id="UP000693981">
    <property type="component" value="Unassembled WGS sequence"/>
</dbReference>
<dbReference type="EMBL" id="JAGDFL010000098">
    <property type="protein sequence ID" value="KAG7397857.1"/>
    <property type="molecule type" value="Genomic_DNA"/>
</dbReference>
<organism evidence="1 2">
    <name type="scientific">Phytophthora boehmeriae</name>
    <dbReference type="NCBI Taxonomy" id="109152"/>
    <lineage>
        <taxon>Eukaryota</taxon>
        <taxon>Sar</taxon>
        <taxon>Stramenopiles</taxon>
        <taxon>Oomycota</taxon>
        <taxon>Peronosporomycetes</taxon>
        <taxon>Peronosporales</taxon>
        <taxon>Peronosporaceae</taxon>
        <taxon>Phytophthora</taxon>
    </lineage>
</organism>
<evidence type="ECO:0000313" key="1">
    <source>
        <dbReference type="EMBL" id="KAG7397857.1"/>
    </source>
</evidence>
<comment type="caution">
    <text evidence="1">The sequence shown here is derived from an EMBL/GenBank/DDBJ whole genome shotgun (WGS) entry which is preliminary data.</text>
</comment>
<name>A0A8T1WVJ6_9STRA</name>
<proteinExistence type="predicted"/>
<reference evidence="1" key="1">
    <citation type="submission" date="2021-02" db="EMBL/GenBank/DDBJ databases">
        <authorList>
            <person name="Palmer J.M."/>
        </authorList>
    </citation>
    <scope>NUCLEOTIDE SEQUENCE</scope>
    <source>
        <strain evidence="1">SCRP23</strain>
    </source>
</reference>
<accession>A0A8T1WVJ6</accession>
<sequence length="258" mass="28677">MTATSQRAKFEYEMLQHYSGLEIAVLESQVAGVYVLFALPLLGDDSSWDPKSLAATGEPGDVYVPDGFSTPNFAVATDTLTIAMGYPLSDNDNDEAWPLVVEWPVGMKLSSQVTQIPSTSKGQSSIELITSCKKMFMQQWRYRKDFIGELRHHVIVLEYDPIDFSHVFFLLQEQLDAVSPLRILVLRLQFSAEFFLTNCTSDLQISLLDGEASTSAVSLELPATSIVANCEEAGDSQKSVVQFLEATRKSLLKHFYGE</sequence>
<evidence type="ECO:0000313" key="2">
    <source>
        <dbReference type="Proteomes" id="UP000693981"/>
    </source>
</evidence>
<dbReference type="AlphaFoldDB" id="A0A8T1WVJ6"/>